<dbReference type="Gene3D" id="3.90.226.10">
    <property type="entry name" value="2-enoyl-CoA Hydratase, Chain A, domain 1"/>
    <property type="match status" value="1"/>
</dbReference>
<keyword evidence="9" id="KW-0511">Multifunctional enzyme</keyword>
<comment type="similarity">
    <text evidence="2">In the central section; belongs to the 3-hydroxyacyl-CoA dehydrogenase family.</text>
</comment>
<keyword evidence="4" id="KW-0442">Lipid degradation</keyword>
<organism evidence="13 14">
    <name type="scientific">Variovorax humicola</name>
    <dbReference type="NCBI Taxonomy" id="1769758"/>
    <lineage>
        <taxon>Bacteria</taxon>
        <taxon>Pseudomonadati</taxon>
        <taxon>Pseudomonadota</taxon>
        <taxon>Betaproteobacteria</taxon>
        <taxon>Burkholderiales</taxon>
        <taxon>Comamonadaceae</taxon>
        <taxon>Variovorax</taxon>
    </lineage>
</organism>
<dbReference type="SUPFAM" id="SSF51735">
    <property type="entry name" value="NAD(P)-binding Rossmann-fold domains"/>
    <property type="match status" value="1"/>
</dbReference>
<dbReference type="Pfam" id="PF00725">
    <property type="entry name" value="3HCDH"/>
    <property type="match status" value="1"/>
</dbReference>
<keyword evidence="7" id="KW-0443">Lipid metabolism</keyword>
<evidence type="ECO:0000256" key="8">
    <source>
        <dbReference type="ARBA" id="ARBA00023239"/>
    </source>
</evidence>
<evidence type="ECO:0000256" key="7">
    <source>
        <dbReference type="ARBA" id="ARBA00023098"/>
    </source>
</evidence>
<evidence type="ECO:0000256" key="3">
    <source>
        <dbReference type="ARBA" id="ARBA00022832"/>
    </source>
</evidence>
<dbReference type="Gene3D" id="3.40.50.720">
    <property type="entry name" value="NAD(P)-binding Rossmann-like Domain"/>
    <property type="match status" value="1"/>
</dbReference>
<evidence type="ECO:0000256" key="2">
    <source>
        <dbReference type="ARBA" id="ARBA00007005"/>
    </source>
</evidence>
<comment type="caution">
    <text evidence="13">The sequence shown here is derived from an EMBL/GenBank/DDBJ whole genome shotgun (WGS) entry which is preliminary data.</text>
</comment>
<evidence type="ECO:0000256" key="5">
    <source>
        <dbReference type="ARBA" id="ARBA00023002"/>
    </source>
</evidence>
<dbReference type="InterPro" id="IPR006108">
    <property type="entry name" value="3HC_DH_C"/>
</dbReference>
<feature type="domain" description="3-hydroxyacyl-CoA dehydrogenase C-terminal" evidence="11">
    <location>
        <begin position="499"/>
        <end position="599"/>
    </location>
</feature>
<dbReference type="PANTHER" id="PTHR43612">
    <property type="entry name" value="TRIFUNCTIONAL ENZYME SUBUNIT ALPHA"/>
    <property type="match status" value="1"/>
</dbReference>
<evidence type="ECO:0000256" key="1">
    <source>
        <dbReference type="ARBA" id="ARBA00005005"/>
    </source>
</evidence>
<comment type="catalytic activity">
    <reaction evidence="10">
        <text>a (3S)-3-hydroxyacyl-CoA + NAD(+) = a 3-oxoacyl-CoA + NADH + H(+)</text>
        <dbReference type="Rhea" id="RHEA:22432"/>
        <dbReference type="ChEBI" id="CHEBI:15378"/>
        <dbReference type="ChEBI" id="CHEBI:57318"/>
        <dbReference type="ChEBI" id="CHEBI:57540"/>
        <dbReference type="ChEBI" id="CHEBI:57945"/>
        <dbReference type="ChEBI" id="CHEBI:90726"/>
        <dbReference type="EC" id="1.1.1.35"/>
    </reaction>
</comment>
<dbReference type="CDD" id="cd06558">
    <property type="entry name" value="crotonase-like"/>
    <property type="match status" value="1"/>
</dbReference>
<dbReference type="InterPro" id="IPR001753">
    <property type="entry name" value="Enoyl-CoA_hydra/iso"/>
</dbReference>
<evidence type="ECO:0000256" key="6">
    <source>
        <dbReference type="ARBA" id="ARBA00023027"/>
    </source>
</evidence>
<dbReference type="PANTHER" id="PTHR43612:SF3">
    <property type="entry name" value="TRIFUNCTIONAL ENZYME SUBUNIT ALPHA, MITOCHONDRIAL"/>
    <property type="match status" value="1"/>
</dbReference>
<keyword evidence="5" id="KW-0560">Oxidoreductase</keyword>
<dbReference type="EMBL" id="JBBKZV010000016">
    <property type="protein sequence ID" value="MEJ8824741.1"/>
    <property type="molecule type" value="Genomic_DNA"/>
</dbReference>
<dbReference type="InterPro" id="IPR006176">
    <property type="entry name" value="3-OHacyl-CoA_DH_NAD-bd"/>
</dbReference>
<keyword evidence="14" id="KW-1185">Reference proteome</keyword>
<proteinExistence type="inferred from homology"/>
<evidence type="ECO:0000256" key="9">
    <source>
        <dbReference type="ARBA" id="ARBA00023268"/>
    </source>
</evidence>
<dbReference type="Pfam" id="PF00378">
    <property type="entry name" value="ECH_1"/>
    <property type="match status" value="1"/>
</dbReference>
<dbReference type="InterPro" id="IPR050136">
    <property type="entry name" value="FA_oxidation_alpha_subunit"/>
</dbReference>
<evidence type="ECO:0000313" key="14">
    <source>
        <dbReference type="Proteomes" id="UP001363010"/>
    </source>
</evidence>
<feature type="domain" description="3-hydroxyacyl-CoA dehydrogenase NAD binding" evidence="12">
    <location>
        <begin position="319"/>
        <end position="496"/>
    </location>
</feature>
<evidence type="ECO:0000259" key="12">
    <source>
        <dbReference type="Pfam" id="PF02737"/>
    </source>
</evidence>
<dbReference type="InterPro" id="IPR036291">
    <property type="entry name" value="NAD(P)-bd_dom_sf"/>
</dbReference>
<dbReference type="RefSeq" id="WP_340365767.1">
    <property type="nucleotide sequence ID" value="NZ_JBBKZV010000016.1"/>
</dbReference>
<evidence type="ECO:0000256" key="10">
    <source>
        <dbReference type="ARBA" id="ARBA00049556"/>
    </source>
</evidence>
<dbReference type="Pfam" id="PF02737">
    <property type="entry name" value="3HCDH_N"/>
    <property type="match status" value="1"/>
</dbReference>
<dbReference type="InterPro" id="IPR008927">
    <property type="entry name" value="6-PGluconate_DH-like_C_sf"/>
</dbReference>
<dbReference type="Gene3D" id="1.10.1040.50">
    <property type="match status" value="1"/>
</dbReference>
<keyword evidence="6" id="KW-0520">NAD</keyword>
<gene>
    <name evidence="13" type="ORF">WKW80_22325</name>
</gene>
<reference evidence="13 14" key="1">
    <citation type="submission" date="2024-03" db="EMBL/GenBank/DDBJ databases">
        <title>Novel species of the genus Variovorax.</title>
        <authorList>
            <person name="Liu Q."/>
            <person name="Xin Y.-H."/>
        </authorList>
    </citation>
    <scope>NUCLEOTIDE SEQUENCE [LARGE SCALE GENOMIC DNA]</scope>
    <source>
        <strain evidence="13 14">KACC 18501</strain>
    </source>
</reference>
<name>A0ABU8W3W2_9BURK</name>
<dbReference type="Proteomes" id="UP001363010">
    <property type="component" value="Unassembled WGS sequence"/>
</dbReference>
<dbReference type="SUPFAM" id="SSF52096">
    <property type="entry name" value="ClpP/crotonase"/>
    <property type="match status" value="1"/>
</dbReference>
<accession>A0ABU8W3W2</accession>
<evidence type="ECO:0000313" key="13">
    <source>
        <dbReference type="EMBL" id="MEJ8824741.1"/>
    </source>
</evidence>
<evidence type="ECO:0000259" key="11">
    <source>
        <dbReference type="Pfam" id="PF00725"/>
    </source>
</evidence>
<dbReference type="SUPFAM" id="SSF48179">
    <property type="entry name" value="6-phosphogluconate dehydrogenase C-terminal domain-like"/>
    <property type="match status" value="2"/>
</dbReference>
<protein>
    <submittedName>
        <fullName evidence="13">3-hydroxyacyl-CoA dehydrogenase NAD-binding domain-containing protein</fullName>
    </submittedName>
</protein>
<keyword evidence="8" id="KW-0456">Lyase</keyword>
<comment type="pathway">
    <text evidence="1">Lipid metabolism; fatty acid beta-oxidation.</text>
</comment>
<dbReference type="InterPro" id="IPR029045">
    <property type="entry name" value="ClpP/crotonase-like_dom_sf"/>
</dbReference>
<evidence type="ECO:0000256" key="4">
    <source>
        <dbReference type="ARBA" id="ARBA00022963"/>
    </source>
</evidence>
<keyword evidence="3" id="KW-0276">Fatty acid metabolism</keyword>
<sequence>MQAPIQYHRADDGIVTLTFDAPGQSVNTMTDTMRECLAQRVSELEAAKDDVTGVILSSAKDTFFAGGDLKRLYDMQPADAARLFEATERGKNSLRRLEKLGKPVVAALTGTALGGGFEIALACHHRIALDKPKAQFGLPEVTLGLMPGAGGVVRLNRLLGLAASQPYLQDSKLMSPAEALKAKLIHAVASTPEDLVAQARAWILANPTAAQPWDTPGYKPPGGWTDAPEAKRWISTAAAQVRAKTRGCYPAPEAVVCASLEGMQVDFDTASRIETRYFVQLVTGSVSKNIIGTFWFRANEIKSGAQRPEGVEKKPVKTLAVLGAGMMGKGIAYVAATRGIDVWVKDATQAQAEGAIAAADKLLAKREEKGELDAARRQQTTARIHATDRYEDLAHVDLVVEAVPENPALKADITGSAEPLLRGDAVWASNTSTLPITGLAKASTRPDRFIGLHFFSPVHRMQLVEVIKGAQTSKETLAHALDFVMQLGKTPIVVNDSRGFFTSRVFSTFTREGVAMVGEGQDPASIEAAAMFAGFPVGPLAVLDEVSLALSYNNRLETLKASAAEGRPMPAHPADAVMERMLGEFGRKGRAAGGGFYDYPESGKQFWPGLAQHFVSGGQFPQQDKQDRLLFCMAIESVRILQEGVLDSAGDGNIGSVLGIGFPRWTGGVFQFLNQYGLDKAVHRAEYLAEHYGERFAPPQLLKDKARACAAF</sequence>